<gene>
    <name evidence="1" type="ORF">MIZ01_1669</name>
</gene>
<organism evidence="1 2">
    <name type="scientific">Sideroxyarcus emersonii</name>
    <dbReference type="NCBI Taxonomy" id="2764705"/>
    <lineage>
        <taxon>Bacteria</taxon>
        <taxon>Pseudomonadati</taxon>
        <taxon>Pseudomonadota</taxon>
        <taxon>Betaproteobacteria</taxon>
        <taxon>Nitrosomonadales</taxon>
        <taxon>Gallionellaceae</taxon>
        <taxon>Sideroxyarcus</taxon>
    </lineage>
</organism>
<protein>
    <submittedName>
        <fullName evidence="1">Uncharacterized protein</fullName>
    </submittedName>
</protein>
<evidence type="ECO:0000313" key="1">
    <source>
        <dbReference type="EMBL" id="BCK87872.1"/>
    </source>
</evidence>
<accession>A0AAN1XB28</accession>
<evidence type="ECO:0000313" key="2">
    <source>
        <dbReference type="Proteomes" id="UP001320326"/>
    </source>
</evidence>
<proteinExistence type="predicted"/>
<reference evidence="1 2" key="1">
    <citation type="journal article" date="2022" name="Int. J. Syst. Evol. Microbiol.">
        <title>&lt;i&gt;Sideroxyarcus emersonii&lt;/i&gt; gen. nov. sp. nov., a neutrophilic, microaerobic iron- and thiosulfate-oxidizing bacterium isolated from iron-rich wetland sediment.</title>
        <authorList>
            <person name="Kato S."/>
            <person name="Itoh T."/>
            <person name="Iino T."/>
            <person name="Ohkuma M."/>
        </authorList>
    </citation>
    <scope>NUCLEOTIDE SEQUENCE [LARGE SCALE GENOMIC DNA]</scope>
    <source>
        <strain evidence="1 2">MIZ01</strain>
    </source>
</reference>
<keyword evidence="2" id="KW-1185">Reference proteome</keyword>
<dbReference type="Proteomes" id="UP001320326">
    <property type="component" value="Chromosome"/>
</dbReference>
<sequence length="62" mass="7228">MLKRCRIAKVMVDRIDQFATEMCIYLASKYLIRNLNSISRGLEPMHKAGQFLLDTNHMLTLN</sequence>
<dbReference type="KEGG" id="seme:MIZ01_1669"/>
<dbReference type="AlphaFoldDB" id="A0AAN1XB28"/>
<dbReference type="EMBL" id="AP023423">
    <property type="protein sequence ID" value="BCK87872.1"/>
    <property type="molecule type" value="Genomic_DNA"/>
</dbReference>
<name>A0AAN1XB28_9PROT</name>